<gene>
    <name evidence="11" type="ORF">SAMN05216469_101182</name>
</gene>
<feature type="domain" description="HhH-GPD" evidence="10">
    <location>
        <begin position="122"/>
        <end position="263"/>
    </location>
</feature>
<dbReference type="CDD" id="cd00056">
    <property type="entry name" value="ENDO3c"/>
    <property type="match status" value="1"/>
</dbReference>
<dbReference type="SMART" id="SM00478">
    <property type="entry name" value="ENDO3c"/>
    <property type="match status" value="1"/>
</dbReference>
<dbReference type="RefSeq" id="WP_074828286.1">
    <property type="nucleotide sequence ID" value="NZ_FOAT01000001.1"/>
</dbReference>
<dbReference type="Gene3D" id="1.10.1670.10">
    <property type="entry name" value="Helix-hairpin-Helix base-excision DNA repair enzymes (C-terminal)"/>
    <property type="match status" value="1"/>
</dbReference>
<dbReference type="Pfam" id="PF07934">
    <property type="entry name" value="OGG_N"/>
    <property type="match status" value="1"/>
</dbReference>
<evidence type="ECO:0000259" key="10">
    <source>
        <dbReference type="SMART" id="SM00478"/>
    </source>
</evidence>
<keyword evidence="7" id="KW-0511">Multifunctional enzyme</keyword>
<sequence length="273" mass="31208">MDYKKDGKDILLCQADFDLDQTLDCGQAFRWEKTADNTYSGAFLNKKLVISCENGKDVFKLHDTTEEDFISLWVDYFDLATDYSEIKKRFSEDETLSKACKYASGIRILRQDSWEALSSFIISQNNNIPRIKGIIGRLCEHCGGYPAWQELTEETEESLAYLRAGFRAKYLVDAVQKIQSGAIDLEKIRSMDIESARKLLQTIKGVGPKVAECALLFGFYRTEAFPIDVWVKRVMANWYPNGLPECTRGYEGIAQQYLFHYIRTSEEAAASLK</sequence>
<dbReference type="GO" id="GO:0003684">
    <property type="term" value="F:damaged DNA binding"/>
    <property type="evidence" value="ECO:0007669"/>
    <property type="project" value="InterPro"/>
</dbReference>
<dbReference type="AlphaFoldDB" id="A0A1H7FAB1"/>
<dbReference type="GO" id="GO:0006289">
    <property type="term" value="P:nucleotide-excision repair"/>
    <property type="evidence" value="ECO:0007669"/>
    <property type="project" value="InterPro"/>
</dbReference>
<keyword evidence="6 11" id="KW-0456">Lyase</keyword>
<dbReference type="EC" id="4.2.99.18" evidence="2"/>
<dbReference type="Gene3D" id="1.10.340.30">
    <property type="entry name" value="Hypothetical protein, domain 2"/>
    <property type="match status" value="1"/>
</dbReference>
<dbReference type="GO" id="GO:0008534">
    <property type="term" value="F:oxidized purine nucleobase lesion DNA N-glycosylase activity"/>
    <property type="evidence" value="ECO:0007669"/>
    <property type="project" value="InterPro"/>
</dbReference>
<dbReference type="InterPro" id="IPR003265">
    <property type="entry name" value="HhH-GPD_domain"/>
</dbReference>
<protein>
    <recommendedName>
        <fullName evidence="2">DNA-(apurinic or apyrimidinic site) lyase</fullName>
        <ecNumber evidence="2">4.2.99.18</ecNumber>
    </recommendedName>
</protein>
<dbReference type="InterPro" id="IPR023170">
    <property type="entry name" value="HhH_base_excis_C"/>
</dbReference>
<name>A0A1H7FAB1_RUMAL</name>
<proteinExistence type="inferred from homology"/>
<dbReference type="PANTHER" id="PTHR10242:SF2">
    <property type="entry name" value="N-GLYCOSYLASE_DNA LYASE"/>
    <property type="match status" value="1"/>
</dbReference>
<dbReference type="EMBL" id="FOAT01000001">
    <property type="protein sequence ID" value="SEK23036.1"/>
    <property type="molecule type" value="Genomic_DNA"/>
</dbReference>
<keyword evidence="3" id="KW-0227">DNA damage</keyword>
<comment type="catalytic activity">
    <reaction evidence="9">
        <text>2'-deoxyribonucleotide-(2'-deoxyribose 5'-phosphate)-2'-deoxyribonucleotide-DNA = a 3'-end 2'-deoxyribonucleotide-(2,3-dehydro-2,3-deoxyribose 5'-phosphate)-DNA + a 5'-end 5'-phospho-2'-deoxyribonucleoside-DNA + H(+)</text>
        <dbReference type="Rhea" id="RHEA:66592"/>
        <dbReference type="Rhea" id="RHEA-COMP:13180"/>
        <dbReference type="Rhea" id="RHEA-COMP:16897"/>
        <dbReference type="Rhea" id="RHEA-COMP:17067"/>
        <dbReference type="ChEBI" id="CHEBI:15378"/>
        <dbReference type="ChEBI" id="CHEBI:136412"/>
        <dbReference type="ChEBI" id="CHEBI:157695"/>
        <dbReference type="ChEBI" id="CHEBI:167181"/>
        <dbReference type="EC" id="4.2.99.18"/>
    </reaction>
</comment>
<evidence type="ECO:0000256" key="4">
    <source>
        <dbReference type="ARBA" id="ARBA00022801"/>
    </source>
</evidence>
<dbReference type="Pfam" id="PF00730">
    <property type="entry name" value="HhH-GPD"/>
    <property type="match status" value="1"/>
</dbReference>
<dbReference type="OrthoDB" id="9798522at2"/>
<accession>A0A1H7FAB1</accession>
<dbReference type="InterPro" id="IPR012904">
    <property type="entry name" value="OGG_N"/>
</dbReference>
<dbReference type="Proteomes" id="UP000186015">
    <property type="component" value="Unassembled WGS sequence"/>
</dbReference>
<dbReference type="GO" id="GO:0140078">
    <property type="term" value="F:class I DNA-(apurinic or apyrimidinic site) endonuclease activity"/>
    <property type="evidence" value="ECO:0007669"/>
    <property type="project" value="UniProtKB-EC"/>
</dbReference>
<evidence type="ECO:0000313" key="11">
    <source>
        <dbReference type="EMBL" id="SEK23036.1"/>
    </source>
</evidence>
<dbReference type="GO" id="GO:0006284">
    <property type="term" value="P:base-excision repair"/>
    <property type="evidence" value="ECO:0007669"/>
    <property type="project" value="InterPro"/>
</dbReference>
<comment type="similarity">
    <text evidence="1">Belongs to the type-1 OGG1 family.</text>
</comment>
<evidence type="ECO:0000256" key="6">
    <source>
        <dbReference type="ARBA" id="ARBA00023239"/>
    </source>
</evidence>
<dbReference type="SUPFAM" id="SSF55945">
    <property type="entry name" value="TATA-box binding protein-like"/>
    <property type="match status" value="1"/>
</dbReference>
<keyword evidence="4" id="KW-0378">Hydrolase</keyword>
<evidence type="ECO:0000256" key="8">
    <source>
        <dbReference type="ARBA" id="ARBA00023295"/>
    </source>
</evidence>
<dbReference type="PANTHER" id="PTHR10242">
    <property type="entry name" value="8-OXOGUANINE DNA GLYCOSYLASE"/>
    <property type="match status" value="1"/>
</dbReference>
<reference evidence="11 12" key="1">
    <citation type="submission" date="2016-10" db="EMBL/GenBank/DDBJ databases">
        <authorList>
            <person name="de Groot N.N."/>
        </authorList>
    </citation>
    <scope>NUCLEOTIDE SEQUENCE [LARGE SCALE GENOMIC DNA]</scope>
    <source>
        <strain evidence="11 12">KH2T6</strain>
    </source>
</reference>
<dbReference type="Gene3D" id="3.30.310.260">
    <property type="match status" value="1"/>
</dbReference>
<dbReference type="InterPro" id="IPR052054">
    <property type="entry name" value="Oxidative_DNA_repair_enzyme"/>
</dbReference>
<keyword evidence="5" id="KW-0234">DNA repair</keyword>
<dbReference type="InterPro" id="IPR011257">
    <property type="entry name" value="DNA_glycosylase"/>
</dbReference>
<evidence type="ECO:0000313" key="12">
    <source>
        <dbReference type="Proteomes" id="UP000186015"/>
    </source>
</evidence>
<dbReference type="SUPFAM" id="SSF48150">
    <property type="entry name" value="DNA-glycosylase"/>
    <property type="match status" value="1"/>
</dbReference>
<evidence type="ECO:0000256" key="7">
    <source>
        <dbReference type="ARBA" id="ARBA00023268"/>
    </source>
</evidence>
<evidence type="ECO:0000256" key="2">
    <source>
        <dbReference type="ARBA" id="ARBA00012720"/>
    </source>
</evidence>
<evidence type="ECO:0000256" key="1">
    <source>
        <dbReference type="ARBA" id="ARBA00010679"/>
    </source>
</evidence>
<evidence type="ECO:0000256" key="9">
    <source>
        <dbReference type="ARBA" id="ARBA00044632"/>
    </source>
</evidence>
<evidence type="ECO:0000256" key="5">
    <source>
        <dbReference type="ARBA" id="ARBA00023204"/>
    </source>
</evidence>
<keyword evidence="8" id="KW-0326">Glycosidase</keyword>
<evidence type="ECO:0000256" key="3">
    <source>
        <dbReference type="ARBA" id="ARBA00022763"/>
    </source>
</evidence>
<organism evidence="11 12">
    <name type="scientific">Ruminococcus albus</name>
    <dbReference type="NCBI Taxonomy" id="1264"/>
    <lineage>
        <taxon>Bacteria</taxon>
        <taxon>Bacillati</taxon>
        <taxon>Bacillota</taxon>
        <taxon>Clostridia</taxon>
        <taxon>Eubacteriales</taxon>
        <taxon>Oscillospiraceae</taxon>
        <taxon>Ruminococcus</taxon>
    </lineage>
</organism>